<evidence type="ECO:0000313" key="7">
    <source>
        <dbReference type="Ensembl" id="ENSACUP00000020649.1"/>
    </source>
</evidence>
<evidence type="ECO:0000256" key="5">
    <source>
        <dbReference type="PROSITE-ProRule" id="PRU00500"/>
    </source>
</evidence>
<dbReference type="GO" id="GO:0005604">
    <property type="term" value="C:basement membrane"/>
    <property type="evidence" value="ECO:0007669"/>
    <property type="project" value="TreeGrafter"/>
</dbReference>
<comment type="subcellular location">
    <subcellularLocation>
        <location evidence="1">Secreted</location>
    </subcellularLocation>
</comment>
<name>A0A663N881_ATHCN</name>
<comment type="caution">
    <text evidence="5">Lacks conserved residue(s) required for the propagation of feature annotation.</text>
</comment>
<keyword evidence="4" id="KW-1015">Disulfide bond</keyword>
<evidence type="ECO:0000256" key="1">
    <source>
        <dbReference type="ARBA" id="ARBA00004613"/>
    </source>
</evidence>
<dbReference type="Proteomes" id="UP000472269">
    <property type="component" value="Unplaced"/>
</dbReference>
<dbReference type="InterPro" id="IPR051950">
    <property type="entry name" value="Dev_reg/Prot_inhib"/>
</dbReference>
<dbReference type="PROSITE" id="PS51162">
    <property type="entry name" value="THYROGLOBULIN_1_2"/>
    <property type="match status" value="1"/>
</dbReference>
<feature type="domain" description="Thyroglobulin type-1" evidence="6">
    <location>
        <begin position="18"/>
        <end position="71"/>
    </location>
</feature>
<dbReference type="InterPro" id="IPR000716">
    <property type="entry name" value="Thyroglobulin_1"/>
</dbReference>
<dbReference type="SUPFAM" id="SSF57610">
    <property type="entry name" value="Thyroglobulin type-1 domain"/>
    <property type="match status" value="1"/>
</dbReference>
<accession>A0A663N881</accession>
<dbReference type="GO" id="GO:0007160">
    <property type="term" value="P:cell-matrix adhesion"/>
    <property type="evidence" value="ECO:0007669"/>
    <property type="project" value="TreeGrafter"/>
</dbReference>
<keyword evidence="2" id="KW-0964">Secreted</keyword>
<evidence type="ECO:0000256" key="4">
    <source>
        <dbReference type="ARBA" id="ARBA00023157"/>
    </source>
</evidence>
<evidence type="ECO:0000256" key="2">
    <source>
        <dbReference type="ARBA" id="ARBA00022525"/>
    </source>
</evidence>
<reference evidence="7" key="1">
    <citation type="submission" date="2025-08" db="UniProtKB">
        <authorList>
            <consortium name="Ensembl"/>
        </authorList>
    </citation>
    <scope>IDENTIFICATION</scope>
</reference>
<keyword evidence="3" id="KW-0677">Repeat</keyword>
<dbReference type="CDD" id="cd00191">
    <property type="entry name" value="TY"/>
    <property type="match status" value="1"/>
</dbReference>
<dbReference type="Gene3D" id="4.10.800.10">
    <property type="entry name" value="Thyroglobulin type-1"/>
    <property type="match status" value="1"/>
</dbReference>
<protein>
    <submittedName>
        <fullName evidence="7">Thyroglobulin</fullName>
    </submittedName>
</protein>
<dbReference type="SMART" id="SM00211">
    <property type="entry name" value="TY"/>
    <property type="match status" value="1"/>
</dbReference>
<dbReference type="PANTHER" id="PTHR12352:SF3">
    <property type="entry name" value="NIDOGEN-2"/>
    <property type="match status" value="1"/>
</dbReference>
<sequence>MGGLRPNLHSQVQILLQEQSLRYQHTYVPSCDAEGGYTPVQCQQGGQCWCVDTKGQEEVPGSRVQGERPRCPTDSSGLALLMSMSLAYVSS</sequence>
<dbReference type="GO" id="GO:0005615">
    <property type="term" value="C:extracellular space"/>
    <property type="evidence" value="ECO:0007669"/>
    <property type="project" value="TreeGrafter"/>
</dbReference>
<dbReference type="InterPro" id="IPR036857">
    <property type="entry name" value="Thyroglobulin_1_sf"/>
</dbReference>
<dbReference type="AlphaFoldDB" id="A0A663N881"/>
<reference evidence="7" key="2">
    <citation type="submission" date="2025-09" db="UniProtKB">
        <authorList>
            <consortium name="Ensembl"/>
        </authorList>
    </citation>
    <scope>IDENTIFICATION</scope>
</reference>
<dbReference type="Pfam" id="PF00086">
    <property type="entry name" value="Thyroglobulin_1"/>
    <property type="match status" value="1"/>
</dbReference>
<evidence type="ECO:0000256" key="3">
    <source>
        <dbReference type="ARBA" id="ARBA00022737"/>
    </source>
</evidence>
<evidence type="ECO:0000313" key="8">
    <source>
        <dbReference type="Proteomes" id="UP000472269"/>
    </source>
</evidence>
<dbReference type="PANTHER" id="PTHR12352">
    <property type="entry name" value="SECRETED MODULAR CALCIUM-BINDING PROTEIN"/>
    <property type="match status" value="1"/>
</dbReference>
<dbReference type="Ensembl" id="ENSACUT00000022014.1">
    <property type="protein sequence ID" value="ENSACUP00000020649.1"/>
    <property type="gene ID" value="ENSACUG00000013756.1"/>
</dbReference>
<evidence type="ECO:0000259" key="6">
    <source>
        <dbReference type="PROSITE" id="PS51162"/>
    </source>
</evidence>
<organism evidence="7 8">
    <name type="scientific">Athene cunicularia</name>
    <name type="common">Burrowing owl</name>
    <name type="synonym">Speotyto cunicularia</name>
    <dbReference type="NCBI Taxonomy" id="194338"/>
    <lineage>
        <taxon>Eukaryota</taxon>
        <taxon>Metazoa</taxon>
        <taxon>Chordata</taxon>
        <taxon>Craniata</taxon>
        <taxon>Vertebrata</taxon>
        <taxon>Euteleostomi</taxon>
        <taxon>Archelosauria</taxon>
        <taxon>Archosauria</taxon>
        <taxon>Dinosauria</taxon>
        <taxon>Saurischia</taxon>
        <taxon>Theropoda</taxon>
        <taxon>Coelurosauria</taxon>
        <taxon>Aves</taxon>
        <taxon>Neognathae</taxon>
        <taxon>Neoaves</taxon>
        <taxon>Telluraves</taxon>
        <taxon>Strigiformes</taxon>
        <taxon>Strigidae</taxon>
        <taxon>Athene</taxon>
    </lineage>
</organism>
<gene>
    <name evidence="7" type="primary">TG</name>
</gene>
<dbReference type="PROSITE" id="PS00484">
    <property type="entry name" value="THYROGLOBULIN_1_1"/>
    <property type="match status" value="1"/>
</dbReference>
<keyword evidence="8" id="KW-1185">Reference proteome</keyword>
<proteinExistence type="predicted"/>